<feature type="transmembrane region" description="Helical" evidence="11">
    <location>
        <begin position="431"/>
        <end position="451"/>
    </location>
</feature>
<keyword evidence="8" id="KW-0406">Ion transport</keyword>
<feature type="transmembrane region" description="Helical" evidence="11">
    <location>
        <begin position="533"/>
        <end position="552"/>
    </location>
</feature>
<organism evidence="12 13">
    <name type="scientific">Kingdonia uniflora</name>
    <dbReference type="NCBI Taxonomy" id="39325"/>
    <lineage>
        <taxon>Eukaryota</taxon>
        <taxon>Viridiplantae</taxon>
        <taxon>Streptophyta</taxon>
        <taxon>Embryophyta</taxon>
        <taxon>Tracheophyta</taxon>
        <taxon>Spermatophyta</taxon>
        <taxon>Magnoliopsida</taxon>
        <taxon>Ranunculales</taxon>
        <taxon>Circaeasteraceae</taxon>
        <taxon>Kingdonia</taxon>
    </lineage>
</organism>
<dbReference type="InterPro" id="IPR004131">
    <property type="entry name" value="PPase-energised_H-pump"/>
</dbReference>
<evidence type="ECO:0000256" key="11">
    <source>
        <dbReference type="SAM" id="Phobius"/>
    </source>
</evidence>
<dbReference type="PANTHER" id="PTHR31998">
    <property type="entry name" value="K(+)-INSENSITIVE PYROPHOSPHATE-ENERGIZED PROTON PUMP"/>
    <property type="match status" value="1"/>
</dbReference>
<sequence length="631" mass="70651">MDETAAYAFLDKYAGTSQEWDFISRDRRPIRKGGILELPESLELKVQLDSLTRKVEVMAVGKVAAPKPASIPGVCNLCNDPTHYAHTCLQLPELINSNPDHVNAILDNERRQHQNNFGRSPSQSNPAFSWRSQPQGQSSYNPSPYQQNQTYPIKQAHPVSLESTLQQFKAEIRGVAQQNSRKLSEMRAFTQKPNTQIGQIASQLSERENDKFPSQPIANPRVAFEVHTQQSSPENIETAQVVMTLQYKRTIETRPDLIPSTQSNLVPNSQEKAHKNLASSQPEIVASWPHHVPTLPDLMIFYLTAKKMINYDKVKSDQKLREKFADVIKGLISFPLNIPGTIHYKCLQGQKKAMKLLKDMLAERCVKASPEKGHGYTIPVMVCPPAVHLNPVKYEDPLVFNPWRWEISVWVILTIYLFCNTTYQQESAGPVYIIVVAFLLGAVCSGLAGYVRMWVSVRANVRVSSAARRSAREALGRLAWRDEGQCTGGNSGEFSVMGESLTEQCRMELVDETGNPIGGLFGTAVTTMGMLSTAAYVVATMGTLSTAAYVLIMDMFGPIADKVGGIVEMSQQVYLSKLDISVDLSIRSCMSSARAYWISKEVYIKSYPSEEMNIWQEIRLKLLRNTWVHLC</sequence>
<evidence type="ECO:0000256" key="6">
    <source>
        <dbReference type="ARBA" id="ARBA00022967"/>
    </source>
</evidence>
<keyword evidence="7 11" id="KW-1133">Transmembrane helix</keyword>
<evidence type="ECO:0000313" key="12">
    <source>
        <dbReference type="EMBL" id="KAF6161297.1"/>
    </source>
</evidence>
<evidence type="ECO:0000256" key="9">
    <source>
        <dbReference type="ARBA" id="ARBA00023136"/>
    </source>
</evidence>
<evidence type="ECO:0000313" key="13">
    <source>
        <dbReference type="Proteomes" id="UP000541444"/>
    </source>
</evidence>
<accession>A0A7J7N2F3</accession>
<proteinExistence type="predicted"/>
<dbReference type="EC" id="7.1.3.1" evidence="2"/>
<evidence type="ECO:0000256" key="7">
    <source>
        <dbReference type="ARBA" id="ARBA00022989"/>
    </source>
</evidence>
<evidence type="ECO:0000256" key="5">
    <source>
        <dbReference type="ARBA" id="ARBA00022842"/>
    </source>
</evidence>
<gene>
    <name evidence="12" type="ORF">GIB67_009184</name>
</gene>
<evidence type="ECO:0000256" key="8">
    <source>
        <dbReference type="ARBA" id="ARBA00023065"/>
    </source>
</evidence>
<dbReference type="Pfam" id="PF03030">
    <property type="entry name" value="H_PPase"/>
    <property type="match status" value="1"/>
</dbReference>
<evidence type="ECO:0000256" key="1">
    <source>
        <dbReference type="ARBA" id="ARBA00004127"/>
    </source>
</evidence>
<dbReference type="GO" id="GO:0020037">
    <property type="term" value="F:heme binding"/>
    <property type="evidence" value="ECO:0007669"/>
    <property type="project" value="InterPro"/>
</dbReference>
<dbReference type="GO" id="GO:0009678">
    <property type="term" value="F:diphosphate hydrolysis-driven proton transmembrane transporter activity"/>
    <property type="evidence" value="ECO:0007669"/>
    <property type="project" value="UniProtKB-EC"/>
</dbReference>
<dbReference type="Proteomes" id="UP000541444">
    <property type="component" value="Unassembled WGS sequence"/>
</dbReference>
<comment type="subcellular location">
    <subcellularLocation>
        <location evidence="1">Endomembrane system</location>
        <topology evidence="1">Multi-pass membrane protein</topology>
    </subcellularLocation>
</comment>
<dbReference type="GO" id="GO:0004427">
    <property type="term" value="F:inorganic diphosphate phosphatase activity"/>
    <property type="evidence" value="ECO:0007669"/>
    <property type="project" value="InterPro"/>
</dbReference>
<comment type="caution">
    <text evidence="12">The sequence shown here is derived from an EMBL/GenBank/DDBJ whole genome shotgun (WGS) entry which is preliminary data.</text>
</comment>
<dbReference type="InterPro" id="IPR036396">
    <property type="entry name" value="Cyt_P450_sf"/>
</dbReference>
<feature type="transmembrane region" description="Helical" evidence="11">
    <location>
        <begin position="403"/>
        <end position="419"/>
    </location>
</feature>
<dbReference type="GO" id="GO:0016020">
    <property type="term" value="C:membrane"/>
    <property type="evidence" value="ECO:0007669"/>
    <property type="project" value="InterPro"/>
</dbReference>
<keyword evidence="5" id="KW-0460">Magnesium</keyword>
<name>A0A7J7N2F3_9MAGN</name>
<dbReference type="AlphaFoldDB" id="A0A7J7N2F3"/>
<feature type="region of interest" description="Disordered" evidence="10">
    <location>
        <begin position="114"/>
        <end position="149"/>
    </location>
</feature>
<dbReference type="GO" id="GO:0016705">
    <property type="term" value="F:oxidoreductase activity, acting on paired donors, with incorporation or reduction of molecular oxygen"/>
    <property type="evidence" value="ECO:0007669"/>
    <property type="project" value="InterPro"/>
</dbReference>
<keyword evidence="4 11" id="KW-0812">Transmembrane</keyword>
<keyword evidence="9 11" id="KW-0472">Membrane</keyword>
<keyword evidence="13" id="KW-1185">Reference proteome</keyword>
<evidence type="ECO:0000256" key="3">
    <source>
        <dbReference type="ARBA" id="ARBA00022448"/>
    </source>
</evidence>
<evidence type="ECO:0000256" key="10">
    <source>
        <dbReference type="SAM" id="MobiDB-lite"/>
    </source>
</evidence>
<dbReference type="GO" id="GO:0012505">
    <property type="term" value="C:endomembrane system"/>
    <property type="evidence" value="ECO:0007669"/>
    <property type="project" value="UniProtKB-SubCell"/>
</dbReference>
<evidence type="ECO:0000256" key="4">
    <source>
        <dbReference type="ARBA" id="ARBA00022692"/>
    </source>
</evidence>
<dbReference type="EMBL" id="JACGCM010001135">
    <property type="protein sequence ID" value="KAF6161297.1"/>
    <property type="molecule type" value="Genomic_DNA"/>
</dbReference>
<evidence type="ECO:0000256" key="2">
    <source>
        <dbReference type="ARBA" id="ARBA00013242"/>
    </source>
</evidence>
<dbReference type="GO" id="GO:0005506">
    <property type="term" value="F:iron ion binding"/>
    <property type="evidence" value="ECO:0007669"/>
    <property type="project" value="InterPro"/>
</dbReference>
<keyword evidence="3" id="KW-0813">Transport</keyword>
<dbReference type="GO" id="GO:0004497">
    <property type="term" value="F:monooxygenase activity"/>
    <property type="evidence" value="ECO:0007669"/>
    <property type="project" value="InterPro"/>
</dbReference>
<reference evidence="12 13" key="1">
    <citation type="journal article" date="2020" name="IScience">
        <title>Genome Sequencing of the Endangered Kingdonia uniflora (Circaeasteraceae, Ranunculales) Reveals Potential Mechanisms of Evolutionary Specialization.</title>
        <authorList>
            <person name="Sun Y."/>
            <person name="Deng T."/>
            <person name="Zhang A."/>
            <person name="Moore M.J."/>
            <person name="Landis J.B."/>
            <person name="Lin N."/>
            <person name="Zhang H."/>
            <person name="Zhang X."/>
            <person name="Huang J."/>
            <person name="Zhang X."/>
            <person name="Sun H."/>
            <person name="Wang H."/>
        </authorList>
    </citation>
    <scope>NUCLEOTIDE SEQUENCE [LARGE SCALE GENOMIC DNA]</scope>
    <source>
        <strain evidence="12">TB1705</strain>
        <tissue evidence="12">Leaf</tissue>
    </source>
</reference>
<dbReference type="SUPFAM" id="SSF48264">
    <property type="entry name" value="Cytochrome P450"/>
    <property type="match status" value="1"/>
</dbReference>
<keyword evidence="6" id="KW-1278">Translocase</keyword>
<protein>
    <recommendedName>
        <fullName evidence="2">H(+)-exporting diphosphatase</fullName>
        <ecNumber evidence="2">7.1.3.1</ecNumber>
    </recommendedName>
</protein>